<dbReference type="EMBL" id="SEWE01000014">
    <property type="protein sequence ID" value="RYU80286.1"/>
    <property type="molecule type" value="Genomic_DNA"/>
</dbReference>
<dbReference type="OrthoDB" id="866679at2"/>
<evidence type="ECO:0000313" key="2">
    <source>
        <dbReference type="Proteomes" id="UP000294155"/>
    </source>
</evidence>
<gene>
    <name evidence="1" type="ORF">EWM57_08870</name>
</gene>
<dbReference type="Proteomes" id="UP000294155">
    <property type="component" value="Unassembled WGS sequence"/>
</dbReference>
<proteinExistence type="predicted"/>
<keyword evidence="2" id="KW-1185">Reference proteome</keyword>
<dbReference type="RefSeq" id="WP_129920784.1">
    <property type="nucleotide sequence ID" value="NZ_SEWE01000014.1"/>
</dbReference>
<reference evidence="1 2" key="1">
    <citation type="submission" date="2019-02" db="EMBL/GenBank/DDBJ databases">
        <title>Bacterial novel species isolated from soil.</title>
        <authorList>
            <person name="Jung H.-Y."/>
        </authorList>
    </citation>
    <scope>NUCLEOTIDE SEQUENCE [LARGE SCALE GENOMIC DNA]</scope>
    <source>
        <strain evidence="1 2">1-3-3-3</strain>
    </source>
</reference>
<name>A0A4V1ZAV2_9BACT</name>
<comment type="caution">
    <text evidence="1">The sequence shown here is derived from an EMBL/GenBank/DDBJ whole genome shotgun (WGS) entry which is preliminary data.</text>
</comment>
<accession>A0A4V1ZAV2</accession>
<evidence type="ECO:0000313" key="1">
    <source>
        <dbReference type="EMBL" id="RYU80286.1"/>
    </source>
</evidence>
<sequence length="414" mass="45921">MSQAGNIKYLTRSALALGLASLSLSSCEKLDQDVAPRNAATIGANAGQLVAGTTDAANSYFASMAATIARIINTNPKAKQVLEQLASQQFDGDYDVAYQTLLRADVGGQSFGDLLHNEGFQTDPLAAGLSQEQANRIIVAIPVFIENWNSMPVLQATYIPVGVPDSELKTVPTYDGLGHTAEFTADLKPLQESFVNQEMRLEEQPSTPFVVVSLGERLDESGAVRQEFTPLYKQRLKQQQEALMQTSARGGGREEYLRGIKCDRLGEYEPAIRGQPEFRLYAASSYNNSFSTSSPVVVPYKIMDGILFTGSRSTFDYGFDPNMLLFRWNTNFSDFYTMRWIEEDGGPTIKLTLDASYTKGGIKFGGSTTIDFSHWEDDDYVGEQAINIQDANWRYYIYSYYGSNPLFLTTMESR</sequence>
<dbReference type="AlphaFoldDB" id="A0A4V1ZAV2"/>
<protein>
    <submittedName>
        <fullName evidence="1">Uncharacterized protein</fullName>
    </submittedName>
</protein>
<organism evidence="1 2">
    <name type="scientific">Hymenobacter persicinus</name>
    <dbReference type="NCBI Taxonomy" id="2025506"/>
    <lineage>
        <taxon>Bacteria</taxon>
        <taxon>Pseudomonadati</taxon>
        <taxon>Bacteroidota</taxon>
        <taxon>Cytophagia</taxon>
        <taxon>Cytophagales</taxon>
        <taxon>Hymenobacteraceae</taxon>
        <taxon>Hymenobacter</taxon>
    </lineage>
</organism>